<dbReference type="Gene3D" id="2.30.29.170">
    <property type="match status" value="1"/>
</dbReference>
<proteinExistence type="inferred from homology"/>
<evidence type="ECO:0000256" key="3">
    <source>
        <dbReference type="ARBA" id="ARBA00022490"/>
    </source>
</evidence>
<evidence type="ECO:0000256" key="6">
    <source>
        <dbReference type="PROSITE-ProRule" id="PRU00706"/>
    </source>
</evidence>
<dbReference type="AlphaFoldDB" id="F0VZB0"/>
<keyword evidence="3" id="KW-0963">Cytoplasm</keyword>
<organism evidence="9">
    <name type="scientific">Albugo laibachii Nc14</name>
    <dbReference type="NCBI Taxonomy" id="890382"/>
    <lineage>
        <taxon>Eukaryota</taxon>
        <taxon>Sar</taxon>
        <taxon>Stramenopiles</taxon>
        <taxon>Oomycota</taxon>
        <taxon>Peronosporomycetes</taxon>
        <taxon>Albuginales</taxon>
        <taxon>Albuginaceae</taxon>
        <taxon>Albugo</taxon>
    </lineage>
</organism>
<keyword evidence="4" id="KW-0206">Cytoskeleton</keyword>
<feature type="compositionally biased region" description="Basic and acidic residues" evidence="7">
    <location>
        <begin position="1"/>
        <end position="12"/>
    </location>
</feature>
<reference evidence="9" key="1">
    <citation type="journal article" date="2011" name="PLoS Biol.">
        <title>Gene gain and loss during evolution of obligate parasitism in the white rust pathogen of Arabidopsis thaliana.</title>
        <authorList>
            <person name="Kemen E."/>
            <person name="Gardiner A."/>
            <person name="Schultz-Larsen T."/>
            <person name="Kemen A.C."/>
            <person name="Balmuth A.L."/>
            <person name="Robert-Seilaniantz A."/>
            <person name="Bailey K."/>
            <person name="Holub E."/>
            <person name="Studholme D.J."/>
            <person name="Maclean D."/>
            <person name="Jones J.D."/>
        </authorList>
    </citation>
    <scope>NUCLEOTIDE SEQUENCE</scope>
</reference>
<evidence type="ECO:0000256" key="4">
    <source>
        <dbReference type="ARBA" id="ARBA00023212"/>
    </source>
</evidence>
<comment type="similarity">
    <text evidence="6">Belongs to the NDK family.</text>
</comment>
<reference evidence="9" key="2">
    <citation type="submission" date="2011-02" db="EMBL/GenBank/DDBJ databases">
        <authorList>
            <person name="MacLean D."/>
        </authorList>
    </citation>
    <scope>NUCLEOTIDE SEQUENCE</scope>
</reference>
<keyword evidence="9" id="KW-0808">Transferase</keyword>
<keyword evidence="9" id="KW-0418">Kinase</keyword>
<dbReference type="InterPro" id="IPR036850">
    <property type="entry name" value="NDK-like_dom_sf"/>
</dbReference>
<dbReference type="PROSITE" id="PS51374">
    <property type="entry name" value="NDPK_LIKE"/>
    <property type="match status" value="1"/>
</dbReference>
<feature type="region of interest" description="Disordered" evidence="7">
    <location>
        <begin position="1"/>
        <end position="21"/>
    </location>
</feature>
<evidence type="ECO:0000256" key="2">
    <source>
        <dbReference type="ARBA" id="ARBA00004245"/>
    </source>
</evidence>
<dbReference type="Pfam" id="PF00334">
    <property type="entry name" value="NDK"/>
    <property type="match status" value="1"/>
</dbReference>
<dbReference type="PANTHER" id="PTHR43109">
    <property type="entry name" value="NUCLEOSIDE DIPHOSPHATE KINASE 7"/>
    <property type="match status" value="1"/>
</dbReference>
<comment type="subcellular location">
    <subcellularLocation>
        <location evidence="1">Cell projection</location>
        <location evidence="1">Cilium</location>
    </subcellularLocation>
    <subcellularLocation>
        <location evidence="2">Cytoplasm</location>
        <location evidence="2">Cytoskeleton</location>
    </subcellularLocation>
</comment>
<dbReference type="InterPro" id="IPR037993">
    <property type="entry name" value="NDPk7B"/>
</dbReference>
<evidence type="ECO:0000256" key="1">
    <source>
        <dbReference type="ARBA" id="ARBA00004138"/>
    </source>
</evidence>
<dbReference type="SMART" id="SM00676">
    <property type="entry name" value="DM10"/>
    <property type="match status" value="1"/>
</dbReference>
<gene>
    <name evidence="9" type="primary">AlNc14C2G251</name>
    <name evidence="9" type="ORF">ALNC14_002830</name>
</gene>
<dbReference type="PROSITE" id="PS51336">
    <property type="entry name" value="DM10"/>
    <property type="match status" value="1"/>
</dbReference>
<evidence type="ECO:0000259" key="8">
    <source>
        <dbReference type="PROSITE" id="PS51336"/>
    </source>
</evidence>
<dbReference type="GO" id="GO:0016301">
    <property type="term" value="F:kinase activity"/>
    <property type="evidence" value="ECO:0007669"/>
    <property type="project" value="UniProtKB-KW"/>
</dbReference>
<accession>F0VZB0</accession>
<dbReference type="GO" id="GO:0005879">
    <property type="term" value="C:axonemal microtubule"/>
    <property type="evidence" value="ECO:0007669"/>
    <property type="project" value="TreeGrafter"/>
</dbReference>
<dbReference type="InterPro" id="IPR006602">
    <property type="entry name" value="DM10_dom"/>
</dbReference>
<dbReference type="SUPFAM" id="SSF54919">
    <property type="entry name" value="Nucleoside diphosphate kinase, NDK"/>
    <property type="match status" value="1"/>
</dbReference>
<dbReference type="HOGENOM" id="CLU_377397_0_0_1"/>
<dbReference type="Gene3D" id="3.30.70.141">
    <property type="entry name" value="Nucleoside diphosphate kinase-like domain"/>
    <property type="match status" value="1"/>
</dbReference>
<dbReference type="SMART" id="SM00562">
    <property type="entry name" value="NDK"/>
    <property type="match status" value="1"/>
</dbReference>
<name>F0VZB0_9STRA</name>
<dbReference type="CDD" id="cd04412">
    <property type="entry name" value="NDPk7B"/>
    <property type="match status" value="1"/>
</dbReference>
<dbReference type="PANTHER" id="PTHR43109:SF2">
    <property type="entry name" value="NUCLEOSIDE DIPHOSPHATE KINASE 7"/>
    <property type="match status" value="1"/>
</dbReference>
<keyword evidence="5" id="KW-0966">Cell projection</keyword>
<evidence type="ECO:0000313" key="9">
    <source>
        <dbReference type="EMBL" id="CCA14140.1"/>
    </source>
</evidence>
<comment type="caution">
    <text evidence="6">Lacks conserved residue(s) required for the propagation of feature annotation.</text>
</comment>
<sequence>MKEHPEQVEKPRACGRGSTNSDLNAHSADVSFTKLCDLQPETIVNVRCRLREPKEKEDRIIGTLNGLETNFGAYRRHVEMTDGTLGESQAVTLCLWDQQAHKKHIESLLDHDGTFEILNLIITLDGNAKFLLANSSSATLFVKWTTSNSLKLPENAPQPVISEEKVALCKSIDSSAMCPKNKSGNIFFLEDVRVERVDFGKPLGSPSCVRPPFTPLLIECCCRFCEETLPRFNANVIPILYMSCPKRQCKIKRSKRKQTTLIRTIDEIDSSTDEVKACFWRYRAITMRLRAIREIKPHLYTVTAQDPVIQNLAGNIKASLLVDSETFLSNDFDAKWRVASCLNSIVRSNSRFQAALQMVTEDDSTQFSPANTPTWAFMSEQKLSFFAEWHDPQSDQVKQYILNWFPDQTLELVERQNNRVFLKRIRIPTISTAHVNVGAIIMVYARQLRIIAAANEFTHQQLTSGCSSGKMVCIIPPDMYNQMGDILEVIQTSGTLLHLEMMHITHQLAQSMSCASIVWGKFTIDQVVSHSENSVSILVFFQIKQGSTEVSIFDRMRQRGWDCDDSILFLREYSKSGITQMLNTEIPRTTAIFDRCTLCILRPRLVQEGRLGHVVRRILHDRSFEISAMRSFHLTLSQADEFFQAYKLVVARYQEMISYMSSNVCIALEIRGDGDTVSRFREFCGPFDVEIAQALYSNSLRASFGSSKSDNGIHCTDCSEDGVLESYFFFHTLLH</sequence>
<protein>
    <submittedName>
        <fullName evidence="9">Nucleoside diphosphate kinase putative</fullName>
    </submittedName>
</protein>
<evidence type="ECO:0000256" key="7">
    <source>
        <dbReference type="SAM" id="MobiDB-lite"/>
    </source>
</evidence>
<evidence type="ECO:0000256" key="5">
    <source>
        <dbReference type="ARBA" id="ARBA00023273"/>
    </source>
</evidence>
<dbReference type="EMBL" id="FR824047">
    <property type="protein sequence ID" value="CCA14140.1"/>
    <property type="molecule type" value="Genomic_DNA"/>
</dbReference>
<dbReference type="InterPro" id="IPR034907">
    <property type="entry name" value="NDK-like_dom"/>
</dbReference>
<feature type="domain" description="DM10" evidence="8">
    <location>
        <begin position="379"/>
        <end position="466"/>
    </location>
</feature>